<dbReference type="EMBL" id="CAACVG010009240">
    <property type="protein sequence ID" value="VEN52674.1"/>
    <property type="molecule type" value="Genomic_DNA"/>
</dbReference>
<keyword evidence="2" id="KW-1185">Reference proteome</keyword>
<gene>
    <name evidence="1" type="ORF">CALMAC_LOCUS12708</name>
</gene>
<reference evidence="1 2" key="1">
    <citation type="submission" date="2019-01" db="EMBL/GenBank/DDBJ databases">
        <authorList>
            <person name="Sayadi A."/>
        </authorList>
    </citation>
    <scope>NUCLEOTIDE SEQUENCE [LARGE SCALE GENOMIC DNA]</scope>
</reference>
<dbReference type="Proteomes" id="UP000410492">
    <property type="component" value="Unassembled WGS sequence"/>
</dbReference>
<dbReference type="AlphaFoldDB" id="A0A653CZZ9"/>
<accession>A0A653CZZ9</accession>
<protein>
    <submittedName>
        <fullName evidence="1">Uncharacterized protein</fullName>
    </submittedName>
</protein>
<evidence type="ECO:0000313" key="2">
    <source>
        <dbReference type="Proteomes" id="UP000410492"/>
    </source>
</evidence>
<name>A0A653CZZ9_CALMS</name>
<proteinExistence type="predicted"/>
<organism evidence="1 2">
    <name type="scientific">Callosobruchus maculatus</name>
    <name type="common">Southern cowpea weevil</name>
    <name type="synonym">Pulse bruchid</name>
    <dbReference type="NCBI Taxonomy" id="64391"/>
    <lineage>
        <taxon>Eukaryota</taxon>
        <taxon>Metazoa</taxon>
        <taxon>Ecdysozoa</taxon>
        <taxon>Arthropoda</taxon>
        <taxon>Hexapoda</taxon>
        <taxon>Insecta</taxon>
        <taxon>Pterygota</taxon>
        <taxon>Neoptera</taxon>
        <taxon>Endopterygota</taxon>
        <taxon>Coleoptera</taxon>
        <taxon>Polyphaga</taxon>
        <taxon>Cucujiformia</taxon>
        <taxon>Chrysomeloidea</taxon>
        <taxon>Chrysomelidae</taxon>
        <taxon>Bruchinae</taxon>
        <taxon>Bruchini</taxon>
        <taxon>Callosobruchus</taxon>
    </lineage>
</organism>
<evidence type="ECO:0000313" key="1">
    <source>
        <dbReference type="EMBL" id="VEN52674.1"/>
    </source>
</evidence>
<sequence>IRSQTVRRSVKSVIKSHSKFREQDVLKKTQRDEDTDRRSCILFLQKTW</sequence>
<feature type="non-terminal residue" evidence="1">
    <location>
        <position position="1"/>
    </location>
</feature>